<dbReference type="RefSeq" id="WP_097642618.1">
    <property type="nucleotide sequence ID" value="NZ_NQWI01000008.1"/>
</dbReference>
<name>A0A2A6RNJ8_9CHLR</name>
<accession>A0A2A6RNJ8</accession>
<protein>
    <submittedName>
        <fullName evidence="1">Uncharacterized protein</fullName>
    </submittedName>
</protein>
<dbReference type="Proteomes" id="UP000220527">
    <property type="component" value="Unassembled WGS sequence"/>
</dbReference>
<evidence type="ECO:0000313" key="2">
    <source>
        <dbReference type="Proteomes" id="UP000220527"/>
    </source>
</evidence>
<comment type="caution">
    <text evidence="1">The sequence shown here is derived from an EMBL/GenBank/DDBJ whole genome shotgun (WGS) entry which is preliminary data.</text>
</comment>
<dbReference type="EMBL" id="NQWI01000008">
    <property type="protein sequence ID" value="PDW04495.1"/>
    <property type="molecule type" value="Genomic_DNA"/>
</dbReference>
<gene>
    <name evidence="1" type="ORF">CJ255_02985</name>
</gene>
<reference evidence="2" key="1">
    <citation type="submission" date="2017-08" db="EMBL/GenBank/DDBJ databases">
        <authorList>
            <person name="Grouzdev D.S."/>
            <person name="Gaisin V.A."/>
            <person name="Rysina M.S."/>
            <person name="Gorlenko V.M."/>
        </authorList>
    </citation>
    <scope>NUCLEOTIDE SEQUENCE [LARGE SCALE GENOMIC DNA]</scope>
    <source>
        <strain evidence="2">Kir15-3F</strain>
    </source>
</reference>
<keyword evidence="2" id="KW-1185">Reference proteome</keyword>
<organism evidence="1 2">
    <name type="scientific">Candidatus Viridilinea mediisalina</name>
    <dbReference type="NCBI Taxonomy" id="2024553"/>
    <lineage>
        <taxon>Bacteria</taxon>
        <taxon>Bacillati</taxon>
        <taxon>Chloroflexota</taxon>
        <taxon>Chloroflexia</taxon>
        <taxon>Chloroflexales</taxon>
        <taxon>Chloroflexineae</taxon>
        <taxon>Oscillochloridaceae</taxon>
        <taxon>Candidatus Viridilinea</taxon>
    </lineage>
</organism>
<proteinExistence type="predicted"/>
<dbReference type="AlphaFoldDB" id="A0A2A6RNJ8"/>
<evidence type="ECO:0000313" key="1">
    <source>
        <dbReference type="EMBL" id="PDW04495.1"/>
    </source>
</evidence>
<sequence length="100" mass="10595">MHGNILDDTKYVVSAKKLWAAPLGFDRLSQRRGGALAELVEAPQRRGGALAELVEAPQRRGGALVELVEAPQRRGGALAELVEAAAATPPGCRLTSALRR</sequence>